<dbReference type="SUPFAM" id="SSF53649">
    <property type="entry name" value="Alkaline phosphatase-like"/>
    <property type="match status" value="1"/>
</dbReference>
<evidence type="ECO:0000256" key="2">
    <source>
        <dbReference type="ARBA" id="ARBA00022801"/>
    </source>
</evidence>
<evidence type="ECO:0000259" key="3">
    <source>
        <dbReference type="Pfam" id="PF00884"/>
    </source>
</evidence>
<dbReference type="PANTHER" id="PTHR42693:SF53">
    <property type="entry name" value="ENDO-4-O-SULFATASE"/>
    <property type="match status" value="1"/>
</dbReference>
<evidence type="ECO:0000313" key="4">
    <source>
        <dbReference type="EMBL" id="ACQ78654.1"/>
    </source>
</evidence>
<dbReference type="STRING" id="471853.Bcav_0390"/>
<keyword evidence="2" id="KW-0378">Hydrolase</keyword>
<name>C5BWJ6_BEUC1</name>
<dbReference type="OrthoDB" id="9777306at2"/>
<dbReference type="KEGG" id="bcv:Bcav_0390"/>
<dbReference type="PANTHER" id="PTHR42693">
    <property type="entry name" value="ARYLSULFATASE FAMILY MEMBER"/>
    <property type="match status" value="1"/>
</dbReference>
<accession>C5BWJ6</accession>
<dbReference type="InterPro" id="IPR017850">
    <property type="entry name" value="Alkaline_phosphatase_core_sf"/>
</dbReference>
<sequence>MRRPNVVLILSDDHGYADRGALGLDPAVRTPALDRLAADGVTCTDAYVTAPICSPSRAAIISGAYQQRWGARWFDSSRFGDERTSLAERFAELGYATGYLGKVHYGPEDVGDRACPPHHGFAETYYGLAGRQQGRLNYLRHSDDAVAEYGPEASWRMAVQPMLSGDDPEDLEGFLTAELGRRSRTFVDDHAAEPFFLMLAFNAVHNFCWQLPPDELRRRGLPARDDWHDADAQGYADWYDGAITPNLEHGREYYLAQLELMDAEIAALLDTLEERGLADDTIVVYLTDNGGSTCNYGSNAPLAGTKYTLWEGGIRVPFLVRWPGGGWAGGRTTTALVSSLDLVPTLVAAAGGAVDDVDGVDLADVLSGAGDRAHDALHWDCGFQWAVREGDLKLRYVDGASETAAGIRAVEHADPGDGLTLVDLAADVAERRDLAGDRPDDVARLLARHEVWRRDVGWADPVPR</sequence>
<reference evidence="4 5" key="1">
    <citation type="journal article" date="2009" name="Stand. Genomic Sci.">
        <title>Complete genome sequence of Beutenbergia cavernae type strain (HKI 0122).</title>
        <authorList>
            <person name="Land M."/>
            <person name="Pukall R."/>
            <person name="Abt B."/>
            <person name="Goker M."/>
            <person name="Rohde M."/>
            <person name="Glavina Del Rio T."/>
            <person name="Tice H."/>
            <person name="Copeland A."/>
            <person name="Cheng J.F."/>
            <person name="Lucas S."/>
            <person name="Chen F."/>
            <person name="Nolan M."/>
            <person name="Bruce D."/>
            <person name="Goodwin L."/>
            <person name="Pitluck S."/>
            <person name="Ivanova N."/>
            <person name="Mavromatis K."/>
            <person name="Ovchinnikova G."/>
            <person name="Pati A."/>
            <person name="Chen A."/>
            <person name="Palaniappan K."/>
            <person name="Hauser L."/>
            <person name="Chang Y.J."/>
            <person name="Jefferies C.C."/>
            <person name="Saunders E."/>
            <person name="Brettin T."/>
            <person name="Detter J.C."/>
            <person name="Han C."/>
            <person name="Chain P."/>
            <person name="Bristow J."/>
            <person name="Eisen J.A."/>
            <person name="Markowitz V."/>
            <person name="Hugenholtz P."/>
            <person name="Kyrpides N.C."/>
            <person name="Klenk H.P."/>
            <person name="Lapidus A."/>
        </authorList>
    </citation>
    <scope>NUCLEOTIDE SEQUENCE [LARGE SCALE GENOMIC DNA]</scope>
    <source>
        <strain evidence="5">ATCC BAA-8 / DSM 12333 / NBRC 16432</strain>
    </source>
</reference>
<dbReference type="EMBL" id="CP001618">
    <property type="protein sequence ID" value="ACQ78654.1"/>
    <property type="molecule type" value="Genomic_DNA"/>
</dbReference>
<evidence type="ECO:0000313" key="5">
    <source>
        <dbReference type="Proteomes" id="UP000007962"/>
    </source>
</evidence>
<gene>
    <name evidence="4" type="ordered locus">Bcav_0390</name>
</gene>
<dbReference type="eggNOG" id="COG3119">
    <property type="taxonomic scope" value="Bacteria"/>
</dbReference>
<dbReference type="InterPro" id="IPR050738">
    <property type="entry name" value="Sulfatase"/>
</dbReference>
<dbReference type="Gene3D" id="3.40.720.10">
    <property type="entry name" value="Alkaline Phosphatase, subunit A"/>
    <property type="match status" value="1"/>
</dbReference>
<dbReference type="AlphaFoldDB" id="C5BWJ6"/>
<dbReference type="Proteomes" id="UP000007962">
    <property type="component" value="Chromosome"/>
</dbReference>
<feature type="domain" description="Sulfatase N-terminal" evidence="3">
    <location>
        <begin position="4"/>
        <end position="351"/>
    </location>
</feature>
<keyword evidence="5" id="KW-1185">Reference proteome</keyword>
<dbReference type="InterPro" id="IPR000917">
    <property type="entry name" value="Sulfatase_N"/>
</dbReference>
<dbReference type="RefSeq" id="WP_012725434.1">
    <property type="nucleotide sequence ID" value="NC_012669.1"/>
</dbReference>
<dbReference type="GO" id="GO:0004065">
    <property type="term" value="F:arylsulfatase activity"/>
    <property type="evidence" value="ECO:0007669"/>
    <property type="project" value="TreeGrafter"/>
</dbReference>
<organism evidence="4 5">
    <name type="scientific">Beutenbergia cavernae (strain ATCC BAA-8 / DSM 12333 / CCUG 43141 / JCM 11478 / NBRC 16432 / NCIMB 13614 / HKI 0122)</name>
    <dbReference type="NCBI Taxonomy" id="471853"/>
    <lineage>
        <taxon>Bacteria</taxon>
        <taxon>Bacillati</taxon>
        <taxon>Actinomycetota</taxon>
        <taxon>Actinomycetes</taxon>
        <taxon>Micrococcales</taxon>
        <taxon>Beutenbergiaceae</taxon>
        <taxon>Beutenbergia</taxon>
    </lineage>
</organism>
<dbReference type="Pfam" id="PF00884">
    <property type="entry name" value="Sulfatase"/>
    <property type="match status" value="1"/>
</dbReference>
<proteinExistence type="inferred from homology"/>
<protein>
    <submittedName>
        <fullName evidence="4">Sulfatase</fullName>
    </submittedName>
</protein>
<dbReference type="Gene3D" id="3.30.1120.10">
    <property type="match status" value="1"/>
</dbReference>
<dbReference type="HOGENOM" id="CLU_006332_10_4_11"/>
<evidence type="ECO:0000256" key="1">
    <source>
        <dbReference type="ARBA" id="ARBA00008779"/>
    </source>
</evidence>
<comment type="similarity">
    <text evidence="1">Belongs to the sulfatase family.</text>
</comment>